<sequence length="503" mass="56148">MEERSLTYLFNMCIEGHVLVKNDSKVPHSVTGGQGYLTVTSESLPPVVIGDTVTLKCNFQTDGSLKEIVWFRESEQIIEGASAKQKIFSYNAMYNTSYSNMEDNRKREDLVYQSTVRLPEVHMEDDGLYECHVGIYDRNSKDKVILASSSITLTVIVPPKSISVVVANSPAPFSRYEAQNFTLVCIVTGAKPAPMVYFKRDGELIDVVPTAQSFSSVGVQSKSPGHKKSWTMNQAGLWSTQVLTSRDVDDTKLQRTLLEQEEKQARLDHNGPVDSQGQEEESELNPEETTEIIPETIVSREFPRWVQTTDPLYYFYHRQQAAGDGTMEVRAMLTWSLNPQLDNEALFSCEVNHPALSMPMQAEVTLAAPRGPKLSMSPSKAKVGDTVRITVQGFQLGPSASEVFPEPMFTWTKVGGDLLDGRAVHNGRELILERVPAELNGSMFRCTAQNPLGSTDTHTRLIVFDNPRLKRGKEHYIAINTAVGRHSFTLSTILLLRFTCELT</sequence>
<dbReference type="SUPFAM" id="SSF48726">
    <property type="entry name" value="Immunoglobulin"/>
    <property type="match status" value="2"/>
</dbReference>
<evidence type="ECO:0000256" key="6">
    <source>
        <dbReference type="ARBA" id="ARBA00023180"/>
    </source>
</evidence>
<proteinExistence type="predicted"/>
<dbReference type="PANTHER" id="PTHR23277">
    <property type="entry name" value="NECTIN-RELATED"/>
    <property type="match status" value="1"/>
</dbReference>
<evidence type="ECO:0000256" key="7">
    <source>
        <dbReference type="SAM" id="MobiDB-lite"/>
    </source>
</evidence>
<reference evidence="9" key="3">
    <citation type="submission" date="2025-09" db="UniProtKB">
        <authorList>
            <consortium name="Ensembl"/>
        </authorList>
    </citation>
    <scope>IDENTIFICATION</scope>
</reference>
<keyword evidence="10" id="KW-1185">Reference proteome</keyword>
<evidence type="ECO:0000256" key="1">
    <source>
        <dbReference type="ARBA" id="ARBA00004370"/>
    </source>
</evidence>
<dbReference type="InterPro" id="IPR036179">
    <property type="entry name" value="Ig-like_dom_sf"/>
</dbReference>
<evidence type="ECO:0000256" key="5">
    <source>
        <dbReference type="ARBA" id="ARBA00023157"/>
    </source>
</evidence>
<dbReference type="Ensembl" id="ENSACLT00000005150.2">
    <property type="protein sequence ID" value="ENSACLP00000005047.2"/>
    <property type="gene ID" value="ENSACLG00000003378.2"/>
</dbReference>
<dbReference type="Pfam" id="PF07686">
    <property type="entry name" value="V-set"/>
    <property type="match status" value="1"/>
</dbReference>
<keyword evidence="6" id="KW-0325">Glycoprotein</keyword>
<feature type="domain" description="Ig-like" evidence="8">
    <location>
        <begin position="27"/>
        <end position="152"/>
    </location>
</feature>
<reference evidence="9" key="1">
    <citation type="submission" date="2018-05" db="EMBL/GenBank/DDBJ databases">
        <authorList>
            <person name="Datahose"/>
        </authorList>
    </citation>
    <scope>NUCLEOTIDE SEQUENCE</scope>
</reference>
<dbReference type="InterPro" id="IPR013783">
    <property type="entry name" value="Ig-like_fold"/>
</dbReference>
<dbReference type="PANTHER" id="PTHR23277:SF119">
    <property type="entry name" value="IGSF21B"/>
    <property type="match status" value="1"/>
</dbReference>
<comment type="subcellular location">
    <subcellularLocation>
        <location evidence="1">Membrane</location>
    </subcellularLocation>
</comment>
<name>A0A3P8NJS4_ASTCA</name>
<dbReference type="AlphaFoldDB" id="A0A3P8NJS4"/>
<dbReference type="FunFam" id="2.60.40.10:FF:000509">
    <property type="entry name" value="Immunoglobin superfamily member 21"/>
    <property type="match status" value="1"/>
</dbReference>
<keyword evidence="5" id="KW-1015">Disulfide bond</keyword>
<dbReference type="InterPro" id="IPR003599">
    <property type="entry name" value="Ig_sub"/>
</dbReference>
<dbReference type="GeneTree" id="ENSGT00390000002421"/>
<dbReference type="Bgee" id="ENSACLG00000003378">
    <property type="expression patterns" value="Expressed in camera-type eye"/>
</dbReference>
<keyword evidence="3" id="KW-0677">Repeat</keyword>
<feature type="compositionally biased region" description="Acidic residues" evidence="7">
    <location>
        <begin position="277"/>
        <end position="289"/>
    </location>
</feature>
<accession>A0A3P8NJS4</accession>
<reference evidence="9" key="2">
    <citation type="submission" date="2025-08" db="UniProtKB">
        <authorList>
            <consortium name="Ensembl"/>
        </authorList>
    </citation>
    <scope>IDENTIFICATION</scope>
</reference>
<dbReference type="GO" id="GO:0016020">
    <property type="term" value="C:membrane"/>
    <property type="evidence" value="ECO:0007669"/>
    <property type="project" value="UniProtKB-SubCell"/>
</dbReference>
<dbReference type="SMART" id="SM00409">
    <property type="entry name" value="IG"/>
    <property type="match status" value="2"/>
</dbReference>
<evidence type="ECO:0000313" key="9">
    <source>
        <dbReference type="Ensembl" id="ENSACLP00000005047.2"/>
    </source>
</evidence>
<evidence type="ECO:0000256" key="3">
    <source>
        <dbReference type="ARBA" id="ARBA00022737"/>
    </source>
</evidence>
<dbReference type="OMA" id="HNGRELI"/>
<protein>
    <recommendedName>
        <fullName evidence="8">Ig-like domain-containing protein</fullName>
    </recommendedName>
</protein>
<feature type="compositionally biased region" description="Basic and acidic residues" evidence="7">
    <location>
        <begin position="261"/>
        <end position="271"/>
    </location>
</feature>
<dbReference type="Gene3D" id="2.60.40.10">
    <property type="entry name" value="Immunoglobulins"/>
    <property type="match status" value="3"/>
</dbReference>
<organism evidence="9 10">
    <name type="scientific">Astatotilapia calliptera</name>
    <name type="common">Eastern happy</name>
    <name type="synonym">Chromis callipterus</name>
    <dbReference type="NCBI Taxonomy" id="8154"/>
    <lineage>
        <taxon>Eukaryota</taxon>
        <taxon>Metazoa</taxon>
        <taxon>Chordata</taxon>
        <taxon>Craniata</taxon>
        <taxon>Vertebrata</taxon>
        <taxon>Euteleostomi</taxon>
        <taxon>Actinopterygii</taxon>
        <taxon>Neopterygii</taxon>
        <taxon>Teleostei</taxon>
        <taxon>Neoteleostei</taxon>
        <taxon>Acanthomorphata</taxon>
        <taxon>Ovalentaria</taxon>
        <taxon>Cichlomorphae</taxon>
        <taxon>Cichliformes</taxon>
        <taxon>Cichlidae</taxon>
        <taxon>African cichlids</taxon>
        <taxon>Pseudocrenilabrinae</taxon>
        <taxon>Haplochromini</taxon>
        <taxon>Astatotilapia</taxon>
    </lineage>
</organism>
<feature type="domain" description="Ig-like" evidence="8">
    <location>
        <begin position="372"/>
        <end position="462"/>
    </location>
</feature>
<dbReference type="GO" id="GO:0007157">
    <property type="term" value="P:heterophilic cell-cell adhesion via plasma membrane cell adhesion molecules"/>
    <property type="evidence" value="ECO:0007669"/>
    <property type="project" value="TreeGrafter"/>
</dbReference>
<dbReference type="PROSITE" id="PS50835">
    <property type="entry name" value="IG_LIKE"/>
    <property type="match status" value="2"/>
</dbReference>
<dbReference type="InterPro" id="IPR013106">
    <property type="entry name" value="Ig_V-set"/>
</dbReference>
<dbReference type="InterPro" id="IPR007110">
    <property type="entry name" value="Ig-like_dom"/>
</dbReference>
<evidence type="ECO:0000259" key="8">
    <source>
        <dbReference type="PROSITE" id="PS50835"/>
    </source>
</evidence>
<feature type="region of interest" description="Disordered" evidence="7">
    <location>
        <begin position="261"/>
        <end position="289"/>
    </location>
</feature>
<keyword evidence="4" id="KW-0472">Membrane</keyword>
<evidence type="ECO:0000256" key="4">
    <source>
        <dbReference type="ARBA" id="ARBA00023136"/>
    </source>
</evidence>
<dbReference type="GO" id="GO:0007156">
    <property type="term" value="P:homophilic cell adhesion via plasma membrane adhesion molecules"/>
    <property type="evidence" value="ECO:0007669"/>
    <property type="project" value="TreeGrafter"/>
</dbReference>
<dbReference type="InterPro" id="IPR051427">
    <property type="entry name" value="Nectin/Nectin-like"/>
</dbReference>
<evidence type="ECO:0000256" key="2">
    <source>
        <dbReference type="ARBA" id="ARBA00022729"/>
    </source>
</evidence>
<dbReference type="GO" id="GO:0005912">
    <property type="term" value="C:adherens junction"/>
    <property type="evidence" value="ECO:0007669"/>
    <property type="project" value="TreeGrafter"/>
</dbReference>
<keyword evidence="2" id="KW-0732">Signal</keyword>
<dbReference type="Proteomes" id="UP000265100">
    <property type="component" value="Chromosome 20"/>
</dbReference>
<evidence type="ECO:0000313" key="10">
    <source>
        <dbReference type="Proteomes" id="UP000265100"/>
    </source>
</evidence>
<dbReference type="STRING" id="8154.ENSACLP00000005047"/>